<accession>A0A8H4B1B5</accession>
<reference evidence="7 8" key="1">
    <citation type="journal article" date="2019" name="Environ. Microbiol.">
        <title>At the nexus of three kingdoms: the genome of the mycorrhizal fungus Gigaspora margarita provides insights into plant, endobacterial and fungal interactions.</title>
        <authorList>
            <person name="Venice F."/>
            <person name="Ghignone S."/>
            <person name="Salvioli di Fossalunga A."/>
            <person name="Amselem J."/>
            <person name="Novero M."/>
            <person name="Xianan X."/>
            <person name="Sedzielewska Toro K."/>
            <person name="Morin E."/>
            <person name="Lipzen A."/>
            <person name="Grigoriev I.V."/>
            <person name="Henrissat B."/>
            <person name="Martin F.M."/>
            <person name="Bonfante P."/>
        </authorList>
    </citation>
    <scope>NUCLEOTIDE SEQUENCE [LARGE SCALE GENOMIC DNA]</scope>
    <source>
        <strain evidence="7 8">BEG34</strain>
    </source>
</reference>
<dbReference type="SUPFAM" id="SSF56112">
    <property type="entry name" value="Protein kinase-like (PK-like)"/>
    <property type="match status" value="2"/>
</dbReference>
<dbReference type="Gene3D" id="1.25.40.10">
    <property type="entry name" value="Tetratricopeptide repeat domain"/>
    <property type="match status" value="1"/>
</dbReference>
<dbReference type="InterPro" id="IPR011990">
    <property type="entry name" value="TPR-like_helical_dom_sf"/>
</dbReference>
<dbReference type="PANTHER" id="PTHR44329:SF288">
    <property type="entry name" value="MITOGEN-ACTIVATED PROTEIN KINASE KINASE KINASE 20"/>
    <property type="match status" value="1"/>
</dbReference>
<keyword evidence="3 7" id="KW-0418">Kinase</keyword>
<dbReference type="GO" id="GO:0005524">
    <property type="term" value="F:ATP binding"/>
    <property type="evidence" value="ECO:0007669"/>
    <property type="project" value="InterPro"/>
</dbReference>
<keyword evidence="2" id="KW-0547">Nucleotide-binding</keyword>
<dbReference type="InterPro" id="IPR001245">
    <property type="entry name" value="Ser-Thr/Tyr_kinase_cat_dom"/>
</dbReference>
<dbReference type="Proteomes" id="UP000439903">
    <property type="component" value="Unassembled WGS sequence"/>
</dbReference>
<dbReference type="InterPro" id="IPR008266">
    <property type="entry name" value="Tyr_kinase_AS"/>
</dbReference>
<dbReference type="PROSITE" id="PS50011">
    <property type="entry name" value="PROTEIN_KINASE_DOM"/>
    <property type="match status" value="2"/>
</dbReference>
<dbReference type="CDD" id="cd00180">
    <property type="entry name" value="PKc"/>
    <property type="match status" value="1"/>
</dbReference>
<organism evidence="7 8">
    <name type="scientific">Gigaspora margarita</name>
    <dbReference type="NCBI Taxonomy" id="4874"/>
    <lineage>
        <taxon>Eukaryota</taxon>
        <taxon>Fungi</taxon>
        <taxon>Fungi incertae sedis</taxon>
        <taxon>Mucoromycota</taxon>
        <taxon>Glomeromycotina</taxon>
        <taxon>Glomeromycetes</taxon>
        <taxon>Diversisporales</taxon>
        <taxon>Gigasporaceae</taxon>
        <taxon>Gigaspora</taxon>
    </lineage>
</organism>
<gene>
    <name evidence="7" type="ORF">F8M41_022072</name>
</gene>
<dbReference type="AlphaFoldDB" id="A0A8H4B1B5"/>
<keyword evidence="1" id="KW-0808">Transferase</keyword>
<dbReference type="Pfam" id="PF07714">
    <property type="entry name" value="PK_Tyr_Ser-Thr"/>
    <property type="match status" value="1"/>
</dbReference>
<dbReference type="InterPro" id="IPR051681">
    <property type="entry name" value="Ser/Thr_Kinases-Pseudokinases"/>
</dbReference>
<keyword evidence="4" id="KW-0067">ATP-binding</keyword>
<feature type="domain" description="Protein kinase" evidence="6">
    <location>
        <begin position="51"/>
        <end position="313"/>
    </location>
</feature>
<comment type="caution">
    <text evidence="7">The sequence shown here is derived from an EMBL/GenBank/DDBJ whole genome shotgun (WGS) entry which is preliminary data.</text>
</comment>
<dbReference type="InterPro" id="IPR011009">
    <property type="entry name" value="Kinase-like_dom_sf"/>
</dbReference>
<evidence type="ECO:0000256" key="5">
    <source>
        <dbReference type="SAM" id="MobiDB-lite"/>
    </source>
</evidence>
<dbReference type="PROSITE" id="PS00109">
    <property type="entry name" value="PROTEIN_KINASE_TYR"/>
    <property type="match status" value="1"/>
</dbReference>
<dbReference type="Gene3D" id="1.10.510.10">
    <property type="entry name" value="Transferase(Phosphotransferase) domain 1"/>
    <property type="match status" value="2"/>
</dbReference>
<proteinExistence type="predicted"/>
<evidence type="ECO:0000259" key="6">
    <source>
        <dbReference type="PROSITE" id="PS50011"/>
    </source>
</evidence>
<name>A0A8H4B1B5_GIGMA</name>
<dbReference type="PANTHER" id="PTHR44329">
    <property type="entry name" value="SERINE/THREONINE-PROTEIN KINASE TNNI3K-RELATED"/>
    <property type="match status" value="1"/>
</dbReference>
<evidence type="ECO:0000313" key="7">
    <source>
        <dbReference type="EMBL" id="KAF0552309.1"/>
    </source>
</evidence>
<feature type="domain" description="Protein kinase" evidence="6">
    <location>
        <begin position="747"/>
        <end position="1023"/>
    </location>
</feature>
<evidence type="ECO:0000256" key="2">
    <source>
        <dbReference type="ARBA" id="ARBA00022741"/>
    </source>
</evidence>
<dbReference type="SUPFAM" id="SSF81901">
    <property type="entry name" value="HCP-like"/>
    <property type="match status" value="1"/>
</dbReference>
<dbReference type="InterPro" id="IPR000719">
    <property type="entry name" value="Prot_kinase_dom"/>
</dbReference>
<dbReference type="GO" id="GO:0004674">
    <property type="term" value="F:protein serine/threonine kinase activity"/>
    <property type="evidence" value="ECO:0007669"/>
    <property type="project" value="TreeGrafter"/>
</dbReference>
<dbReference type="OrthoDB" id="2314558at2759"/>
<evidence type="ECO:0000313" key="8">
    <source>
        <dbReference type="Proteomes" id="UP000439903"/>
    </source>
</evidence>
<protein>
    <submittedName>
        <fullName evidence="7">Kinase-like protein</fullName>
    </submittedName>
</protein>
<keyword evidence="8" id="KW-1185">Reference proteome</keyword>
<feature type="region of interest" description="Disordered" evidence="5">
    <location>
        <begin position="1099"/>
        <end position="1118"/>
    </location>
</feature>
<evidence type="ECO:0000256" key="1">
    <source>
        <dbReference type="ARBA" id="ARBA00022679"/>
    </source>
</evidence>
<dbReference type="Pfam" id="PF00069">
    <property type="entry name" value="Pkinase"/>
    <property type="match status" value="1"/>
</dbReference>
<sequence length="1118" mass="130546">MMQIFRYHYDSLHSLLYYNLQLKKKFVHNRTKWCVYYNKYRLLLSAVIHGYTITEEWYSGSTNNVCIAIKDSREYALKFFKDEAAFKHEVAILTHLKNSQNIVQLVEILATEKILVLEHGICDLQTYIRKPTWVQSHQHTDEIKKKIVKDVVAGLEQCHKRGIIHTNLTPKNIVLFHQGAANLGTWKLIDFDTSHRISTPTTLNAVNYCSPEVAKADFVGKTKKAHPSMDMFSFGLVLFFMETGYHYWKRRDLWSIGPPLTKIEKLEFLRSKESLVVNADDIGDISKREIINDLLKPKKRRMTLTQFKKTIYYSEDSDENITNAIVLLDREEEDKYKQLMSLIPQEWEKIGPKLFKLRCEKIPRLFIVIPLIPSWKNQKTWTSQSFRLYFVCEHVTPHVHEHKGCYIQNPLEFIKKYGAYIKFCHHLVSARTTYDTFPQEIIDHITKLFHVPKSSNLLNYIAKIGDQIHQIVNELPPVTNGQAEVLDLDDDASHYYILNSAGLRELKEYFNNTNMPPDHLIEARRNDTNDFVWICERHSRDQLYEANFLTSGSNVSHSSHVADMENIPVNNIRAIIDDIIGNTSFRPQLINEFNNTTTSTMDVFESWYQDSNTTVNNREHLTDSLGKYSELLLRLLSYQVHRSHAKKTLWVSAKKDRQDIIKLKEEYKMHMTKLMEALIDKSANIILPGCKGSRLSSNDSFLRYEDDKFTMWSTRINELYELYIKQIKVRCLSTTILRESYIPTNKIKELSNVNKRHGSTFYVVKSKADSNVVAAKRLLKNVINLNMLYCVEKEIYLFRRCLAPCDHIIGFFGVTMKDNIPCLLMEWAQDGNLYQYMKTYKTVEKKKMSWQFKINLALDIAKAVSFLHENGIIHLDIRSHNVLLTHDKKAKLSNFLWSRKLDDEHTLVSPTNHKPGLRNRWMEPQQLLNPPKSKLDFKSDIYSMAILLWEIADGRGTLPHAHIPDRLLKEYVVDQKGRDGLPYDDEEYQPECVVFNKLVRKMWAWHRPHRPEIMLVVTTLERISNIGNIGSIMYQNNLPNIPTMDQVSRMYHNKQYSEALPFLIRYADNGDSEACEYLTTYYRDGLGGLDRDVGKAMEYSRKSGTNKSHKIKPSQNES</sequence>
<evidence type="ECO:0000256" key="3">
    <source>
        <dbReference type="ARBA" id="ARBA00022777"/>
    </source>
</evidence>
<evidence type="ECO:0000256" key="4">
    <source>
        <dbReference type="ARBA" id="ARBA00022840"/>
    </source>
</evidence>
<dbReference type="EMBL" id="WTPW01000068">
    <property type="protein sequence ID" value="KAF0552309.1"/>
    <property type="molecule type" value="Genomic_DNA"/>
</dbReference>